<keyword evidence="12" id="KW-1185">Reference proteome</keyword>
<evidence type="ECO:0000256" key="9">
    <source>
        <dbReference type="RuleBase" id="RU365073"/>
    </source>
</evidence>
<evidence type="ECO:0000256" key="4">
    <source>
        <dbReference type="ARBA" id="ARBA00022816"/>
    </source>
</evidence>
<evidence type="ECO:0000256" key="3">
    <source>
        <dbReference type="ARBA" id="ARBA00022448"/>
    </source>
</evidence>
<keyword evidence="8 9" id="KW-0539">Nucleus</keyword>
<dbReference type="GO" id="GO:0017056">
    <property type="term" value="F:structural constituent of nuclear pore"/>
    <property type="evidence" value="ECO:0007669"/>
    <property type="project" value="TreeGrafter"/>
</dbReference>
<protein>
    <recommendedName>
        <fullName evidence="9">Nuclear pore complex protein Nup85</fullName>
    </recommendedName>
</protein>
<feature type="compositionally biased region" description="Acidic residues" evidence="10">
    <location>
        <begin position="143"/>
        <end position="153"/>
    </location>
</feature>
<comment type="subcellular location">
    <subcellularLocation>
        <location evidence="1 9">Nucleus</location>
        <location evidence="1 9">Nuclear pore complex</location>
    </subcellularLocation>
</comment>
<dbReference type="AlphaFoldDB" id="A0A232LQB5"/>
<evidence type="ECO:0000256" key="6">
    <source>
        <dbReference type="ARBA" id="ARBA00023010"/>
    </source>
</evidence>
<evidence type="ECO:0000313" key="11">
    <source>
        <dbReference type="EMBL" id="OXV06353.1"/>
    </source>
</evidence>
<gene>
    <name evidence="11" type="ORF">Egran_05879</name>
</gene>
<feature type="compositionally biased region" description="Polar residues" evidence="10">
    <location>
        <begin position="110"/>
        <end position="122"/>
    </location>
</feature>
<keyword evidence="9" id="KW-0472">Membrane</keyword>
<sequence length="1133" mass="123434">MTFTVPYDSSPPTTPEKPRSRLPQPSSAASFTPLGPPPSTVFNSSRAGSNSPLDFSKSAQSDDFNFEEFESRYPPLYVSYISKQYGLSRDTSGPTSLIRPKRSADGLKSIGNSTGDISQISQCPPADRKDEEHGFNDRNGPFDNEEQGSDEADSITSLEATNDAPDKHFGFFDSHFSNESLSMSNQLGHRKSIYSNPNNAKRARLDERWATQSPSTKVKLGPRKKPSKMPSILRNITSRSSVARVTEPNDMIIKTEDTIGLIYDKARDAGSRRIDFNATLSEVSMQLTDIWKSYERESRLSRPHVANGTVGPGDTAPGITKASFVGTLLLLLHHPFVQAANEPATRGSMPSSCQSLVLSGNNSRTFIPIPRVLLNWLNSNHGSRLDDLQALRRVGPNPTASSNFWDIIHAAVLRGHLAEVAEALRSADFNYARSALEDGLMQPGYRGTQLQNIQKCINKVVQLLESSPSVRHKDWDITGGEWSLYRKRVASAVTDLREFAEGDSFQTSHSGPSGGPTRFQAINFGISESRGASQNGLSFTHSSRMAESRVPWSIYQNVKSIYNIILGDTVAIIAHAQDWVEATIGLTAWWDGDDGEANGPRGSPSNRISKFHSPQKSFSIGPHSYFQRLDYSFGYVTDDSLSKAGFQPNSLSSVEVGLAAVFEGNVEGVLELMQTWSLCITSAIAEVASAGGWLGTTSGKQPISNLLSEDDLMVLSYAENGNTPPRGIWKDDILTAYADGLFGRDSPVNDASVRAGWEMALEVLARLENAGVMAKKVAELLDKLPLNTINQMDKAVLICNDLGLDSEGRKVSEKFGDHVTSSSDDYGVALICYARARSTRKLKSIVDLLISYSLVESRAFPPIEKLDEQLHALLRDPKTCLSAVAAVDAEAARILQFHFSGYATLRRFYETRDEGFTSKERGQRQRRPLARKRAAAEALVAVIRSSSDSIYGGLYDPDRDSAVQVDGLLALLGEALVFISDPSPLLSLSQQSTILSAVEDLETVTPRVFAQCEECFRSTIMRYHSERAAASGSLMASQSFTRPPSPRALLKKSVSSLTVSSSFSLIGSEMLDSQAHSGSGSASGVLVPHPTSDAVVQRGWDWRAGLPEDTKGEDVLQILRLGLAKGLSFGALG</sequence>
<evidence type="ECO:0000256" key="5">
    <source>
        <dbReference type="ARBA" id="ARBA00022927"/>
    </source>
</evidence>
<feature type="region of interest" description="Disordered" evidence="10">
    <location>
        <begin position="84"/>
        <end position="153"/>
    </location>
</feature>
<evidence type="ECO:0000256" key="8">
    <source>
        <dbReference type="ARBA" id="ARBA00023242"/>
    </source>
</evidence>
<feature type="compositionally biased region" description="Polar residues" evidence="10">
    <location>
        <begin position="40"/>
        <end position="60"/>
    </location>
</feature>
<dbReference type="GO" id="GO:0006606">
    <property type="term" value="P:protein import into nucleus"/>
    <property type="evidence" value="ECO:0007669"/>
    <property type="project" value="TreeGrafter"/>
</dbReference>
<evidence type="ECO:0000313" key="12">
    <source>
        <dbReference type="Proteomes" id="UP000243515"/>
    </source>
</evidence>
<dbReference type="PANTHER" id="PTHR13373">
    <property type="entry name" value="FROUNT PROTEIN-RELATED"/>
    <property type="match status" value="1"/>
</dbReference>
<feature type="region of interest" description="Disordered" evidence="10">
    <location>
        <begin position="208"/>
        <end position="230"/>
    </location>
</feature>
<evidence type="ECO:0000256" key="2">
    <source>
        <dbReference type="ARBA" id="ARBA00005573"/>
    </source>
</evidence>
<keyword evidence="5 9" id="KW-0653">Protein transport</keyword>
<dbReference type="EMBL" id="NPHW01005851">
    <property type="protein sequence ID" value="OXV06353.1"/>
    <property type="molecule type" value="Genomic_DNA"/>
</dbReference>
<feature type="region of interest" description="Disordered" evidence="10">
    <location>
        <begin position="1"/>
        <end position="60"/>
    </location>
</feature>
<organism evidence="11 12">
    <name type="scientific">Elaphomyces granulatus</name>
    <dbReference type="NCBI Taxonomy" id="519963"/>
    <lineage>
        <taxon>Eukaryota</taxon>
        <taxon>Fungi</taxon>
        <taxon>Dikarya</taxon>
        <taxon>Ascomycota</taxon>
        <taxon>Pezizomycotina</taxon>
        <taxon>Eurotiomycetes</taxon>
        <taxon>Eurotiomycetidae</taxon>
        <taxon>Eurotiales</taxon>
        <taxon>Elaphomycetaceae</taxon>
        <taxon>Elaphomyces</taxon>
    </lineage>
</organism>
<dbReference type="Proteomes" id="UP000243515">
    <property type="component" value="Unassembled WGS sequence"/>
</dbReference>
<dbReference type="PANTHER" id="PTHR13373:SF21">
    <property type="entry name" value="NUCLEAR PORE COMPLEX PROTEIN NUP85"/>
    <property type="match status" value="1"/>
</dbReference>
<accession>A0A232LQB5</accession>
<comment type="subunit">
    <text evidence="9">Component of the nuclear pore complex (NPC).</text>
</comment>
<comment type="caution">
    <text evidence="11">The sequence shown here is derived from an EMBL/GenBank/DDBJ whole genome shotgun (WGS) entry which is preliminary data.</text>
</comment>
<keyword evidence="4 9" id="KW-0509">mRNA transport</keyword>
<comment type="function">
    <text evidence="9">Functions as a component of the nuclear pore complex (NPC).</text>
</comment>
<comment type="similarity">
    <text evidence="2 9">Belongs to the nucleoporin Nup85 family.</text>
</comment>
<dbReference type="GO" id="GO:0006406">
    <property type="term" value="P:mRNA export from nucleus"/>
    <property type="evidence" value="ECO:0007669"/>
    <property type="project" value="TreeGrafter"/>
</dbReference>
<keyword evidence="6 9" id="KW-0811">Translocation</keyword>
<feature type="compositionally biased region" description="Basic and acidic residues" evidence="10">
    <location>
        <begin position="126"/>
        <end position="136"/>
    </location>
</feature>
<name>A0A232LQB5_9EURO</name>
<keyword evidence="3 9" id="KW-0813">Transport</keyword>
<keyword evidence="7 9" id="KW-0906">Nuclear pore complex</keyword>
<dbReference type="OrthoDB" id="5422384at2759"/>
<evidence type="ECO:0000256" key="1">
    <source>
        <dbReference type="ARBA" id="ARBA00004567"/>
    </source>
</evidence>
<dbReference type="GO" id="GO:0045893">
    <property type="term" value="P:positive regulation of DNA-templated transcription"/>
    <property type="evidence" value="ECO:0007669"/>
    <property type="project" value="TreeGrafter"/>
</dbReference>
<dbReference type="GO" id="GO:0031080">
    <property type="term" value="C:nuclear pore outer ring"/>
    <property type="evidence" value="ECO:0007669"/>
    <property type="project" value="TreeGrafter"/>
</dbReference>
<reference evidence="11 12" key="1">
    <citation type="journal article" date="2015" name="Environ. Microbiol.">
        <title>Metagenome sequence of Elaphomyces granulatus from sporocarp tissue reveals Ascomycota ectomycorrhizal fingerprints of genome expansion and a Proteobacteria-rich microbiome.</title>
        <authorList>
            <person name="Quandt C.A."/>
            <person name="Kohler A."/>
            <person name="Hesse C.N."/>
            <person name="Sharpton T.J."/>
            <person name="Martin F."/>
            <person name="Spatafora J.W."/>
        </authorList>
    </citation>
    <scope>NUCLEOTIDE SEQUENCE [LARGE SCALE GENOMIC DNA]</scope>
    <source>
        <strain evidence="11 12">OSC145934</strain>
    </source>
</reference>
<evidence type="ECO:0000256" key="10">
    <source>
        <dbReference type="SAM" id="MobiDB-lite"/>
    </source>
</evidence>
<proteinExistence type="inferred from homology"/>
<dbReference type="GO" id="GO:0031965">
    <property type="term" value="C:nuclear membrane"/>
    <property type="evidence" value="ECO:0007669"/>
    <property type="project" value="UniProtKB-UniRule"/>
</dbReference>
<dbReference type="InterPro" id="IPR011502">
    <property type="entry name" value="Nucleoporin_Nup85"/>
</dbReference>
<dbReference type="Pfam" id="PF07575">
    <property type="entry name" value="Nucleopor_Nup85"/>
    <property type="match status" value="1"/>
</dbReference>
<evidence type="ECO:0000256" key="7">
    <source>
        <dbReference type="ARBA" id="ARBA00023132"/>
    </source>
</evidence>